<sequence>MRHLLFTTAAAAFVASASLAAPAPENTAPTARDTVRDAIASRITTPRTNPDGFEVPPTSGDGGWIRMCITELRYIAFTTDYVHSGFAKTPTGDDYYFGVTKSGIIISPSSTPVLVPTSEGFAAPATPDLWSFLRVAANEGKWVEFYAWEPDESGVQRVTQVRRQYPSPETAPCPAS</sequence>
<feature type="chain" id="PRO_5042062265" evidence="1">
    <location>
        <begin position="21"/>
        <end position="176"/>
    </location>
</feature>
<dbReference type="KEGG" id="hfl:PUV54_13195"/>
<dbReference type="Proteomes" id="UP001214043">
    <property type="component" value="Chromosome"/>
</dbReference>
<reference evidence="2" key="1">
    <citation type="submission" date="2023-02" db="EMBL/GenBank/DDBJ databases">
        <title>Genome sequence of Hyphococcus flavus.</title>
        <authorList>
            <person name="Rong J.-C."/>
            <person name="Zhao Q."/>
            <person name="Yi M."/>
            <person name="Wu J.-Y."/>
        </authorList>
    </citation>
    <scope>NUCLEOTIDE SEQUENCE</scope>
    <source>
        <strain evidence="2">MCCC 1K03223</strain>
    </source>
</reference>
<dbReference type="EMBL" id="CP118166">
    <property type="protein sequence ID" value="WDI30909.1"/>
    <property type="molecule type" value="Genomic_DNA"/>
</dbReference>
<dbReference type="AlphaFoldDB" id="A0AAE9ZAR6"/>
<gene>
    <name evidence="2" type="ORF">PUV54_13195</name>
</gene>
<evidence type="ECO:0000313" key="2">
    <source>
        <dbReference type="EMBL" id="WDI30909.1"/>
    </source>
</evidence>
<accession>A0AAE9ZAR6</accession>
<protein>
    <submittedName>
        <fullName evidence="2">Uncharacterized protein</fullName>
    </submittedName>
</protein>
<evidence type="ECO:0000256" key="1">
    <source>
        <dbReference type="SAM" id="SignalP"/>
    </source>
</evidence>
<keyword evidence="1" id="KW-0732">Signal</keyword>
<keyword evidence="3" id="KW-1185">Reference proteome</keyword>
<name>A0AAE9ZAR6_9PROT</name>
<evidence type="ECO:0000313" key="3">
    <source>
        <dbReference type="Proteomes" id="UP001214043"/>
    </source>
</evidence>
<feature type="signal peptide" evidence="1">
    <location>
        <begin position="1"/>
        <end position="20"/>
    </location>
</feature>
<dbReference type="RefSeq" id="WP_274492731.1">
    <property type="nucleotide sequence ID" value="NZ_CP118166.1"/>
</dbReference>
<proteinExistence type="predicted"/>
<organism evidence="2 3">
    <name type="scientific">Hyphococcus flavus</name>
    <dbReference type="NCBI Taxonomy" id="1866326"/>
    <lineage>
        <taxon>Bacteria</taxon>
        <taxon>Pseudomonadati</taxon>
        <taxon>Pseudomonadota</taxon>
        <taxon>Alphaproteobacteria</taxon>
        <taxon>Parvularculales</taxon>
        <taxon>Parvularculaceae</taxon>
        <taxon>Hyphococcus</taxon>
    </lineage>
</organism>